<accession>A0A4Y2JM82</accession>
<sequence length="175" mass="19552">MILKIFKSWLEASDTKISVGHIFKRNAWKHPDSGSEPWARQLKKERLGSGIGTPQITSLKGALLGKHPGFSSEPWETPLGTWKHPLEPLEAPLCGSLEVWNPPVDSARHLWATSKEKTKPQCISQSTSSESYYAVNTCSTIVSSYCVPSASLSWSPVKSTPQWPFHFTTFRGEWL</sequence>
<dbReference type="AlphaFoldDB" id="A0A4Y2JM82"/>
<evidence type="ECO:0000313" key="2">
    <source>
        <dbReference type="Proteomes" id="UP000499080"/>
    </source>
</evidence>
<proteinExistence type="predicted"/>
<gene>
    <name evidence="1" type="ORF">AVEN_140914_1</name>
</gene>
<evidence type="ECO:0000313" key="1">
    <source>
        <dbReference type="EMBL" id="GBM91493.1"/>
    </source>
</evidence>
<comment type="caution">
    <text evidence="1">The sequence shown here is derived from an EMBL/GenBank/DDBJ whole genome shotgun (WGS) entry which is preliminary data.</text>
</comment>
<reference evidence="1 2" key="1">
    <citation type="journal article" date="2019" name="Sci. Rep.">
        <title>Orb-weaving spider Araneus ventricosus genome elucidates the spidroin gene catalogue.</title>
        <authorList>
            <person name="Kono N."/>
            <person name="Nakamura H."/>
            <person name="Ohtoshi R."/>
            <person name="Moran D.A.P."/>
            <person name="Shinohara A."/>
            <person name="Yoshida Y."/>
            <person name="Fujiwara M."/>
            <person name="Mori M."/>
            <person name="Tomita M."/>
            <person name="Arakawa K."/>
        </authorList>
    </citation>
    <scope>NUCLEOTIDE SEQUENCE [LARGE SCALE GENOMIC DNA]</scope>
</reference>
<keyword evidence="2" id="KW-1185">Reference proteome</keyword>
<dbReference type="Proteomes" id="UP000499080">
    <property type="component" value="Unassembled WGS sequence"/>
</dbReference>
<protein>
    <submittedName>
        <fullName evidence="1">Uncharacterized protein</fullName>
    </submittedName>
</protein>
<dbReference type="EMBL" id="BGPR01003709">
    <property type="protein sequence ID" value="GBM91493.1"/>
    <property type="molecule type" value="Genomic_DNA"/>
</dbReference>
<name>A0A4Y2JM82_ARAVE</name>
<organism evidence="1 2">
    <name type="scientific">Araneus ventricosus</name>
    <name type="common">Orbweaver spider</name>
    <name type="synonym">Epeira ventricosa</name>
    <dbReference type="NCBI Taxonomy" id="182803"/>
    <lineage>
        <taxon>Eukaryota</taxon>
        <taxon>Metazoa</taxon>
        <taxon>Ecdysozoa</taxon>
        <taxon>Arthropoda</taxon>
        <taxon>Chelicerata</taxon>
        <taxon>Arachnida</taxon>
        <taxon>Araneae</taxon>
        <taxon>Araneomorphae</taxon>
        <taxon>Entelegynae</taxon>
        <taxon>Araneoidea</taxon>
        <taxon>Araneidae</taxon>
        <taxon>Araneus</taxon>
    </lineage>
</organism>